<organism evidence="1 2">
    <name type="scientific">Chitinophaga nivalis</name>
    <dbReference type="NCBI Taxonomy" id="2991709"/>
    <lineage>
        <taxon>Bacteria</taxon>
        <taxon>Pseudomonadati</taxon>
        <taxon>Bacteroidota</taxon>
        <taxon>Chitinophagia</taxon>
        <taxon>Chitinophagales</taxon>
        <taxon>Chitinophagaceae</taxon>
        <taxon>Chitinophaga</taxon>
    </lineage>
</organism>
<evidence type="ECO:0000313" key="2">
    <source>
        <dbReference type="Proteomes" id="UP001207742"/>
    </source>
</evidence>
<evidence type="ECO:0000313" key="1">
    <source>
        <dbReference type="EMBL" id="MCW3484083.1"/>
    </source>
</evidence>
<gene>
    <name evidence="1" type="ORF">OL497_09275</name>
</gene>
<dbReference type="Proteomes" id="UP001207742">
    <property type="component" value="Unassembled WGS sequence"/>
</dbReference>
<sequence length="158" mass="18145">MGMKAATIHELKQELQALPPAQLVTLCLRLARYKKDNKELLTYLLFEASSEQTYIESIKEMIDEGFAALANDNFYIAMKKLRKVLRTAAKFIRYTGSRQVEVEVLLHFCAQLKSSGLLQHTSTALANLYAQQQKKINKAITHLHEDLQFDYQRQAARL</sequence>
<reference evidence="1 2" key="1">
    <citation type="submission" date="2022-10" db="EMBL/GenBank/DDBJ databases">
        <title>Chitinophaga nivalis PC15 sp. nov., isolated from Pyeongchang county, South Korea.</title>
        <authorList>
            <person name="Trinh H.N."/>
        </authorList>
    </citation>
    <scope>NUCLEOTIDE SEQUENCE [LARGE SCALE GENOMIC DNA]</scope>
    <source>
        <strain evidence="1 2">PC14</strain>
    </source>
</reference>
<accession>A0ABT3IJG1</accession>
<proteinExistence type="predicted"/>
<keyword evidence="2" id="KW-1185">Reference proteome</keyword>
<protein>
    <submittedName>
        <fullName evidence="1">Uncharacterized protein</fullName>
    </submittedName>
</protein>
<comment type="caution">
    <text evidence="1">The sequence shown here is derived from an EMBL/GenBank/DDBJ whole genome shotgun (WGS) entry which is preliminary data.</text>
</comment>
<name>A0ABT3IJG1_9BACT</name>
<dbReference type="RefSeq" id="WP_264729602.1">
    <property type="nucleotide sequence ID" value="NZ_JAPDNR010000001.1"/>
</dbReference>
<dbReference type="EMBL" id="JAPDNS010000001">
    <property type="protein sequence ID" value="MCW3484083.1"/>
    <property type="molecule type" value="Genomic_DNA"/>
</dbReference>